<dbReference type="AlphaFoldDB" id="B0RLS1"/>
<dbReference type="HOGENOM" id="CLU_844315_0_0_6"/>
<reference evidence="1 2" key="1">
    <citation type="journal article" date="2008" name="J. Biotechnol.">
        <title>The genome of Xanthomonas campestris pv. campestris B100 and its use for the reconstruction of metabolic pathways involved in xanthan biosynthesis.</title>
        <authorList>
            <person name="Vorholter F.J."/>
            <person name="Schneiker S."/>
            <person name="Goesmann A."/>
            <person name="Krause L."/>
            <person name="Bekel T."/>
            <person name="Kaiser O."/>
            <person name="Linke B."/>
            <person name="Patschkowski T."/>
            <person name="Ruckert C."/>
            <person name="Schmid J."/>
            <person name="Sidhu V.K."/>
            <person name="Sieber V."/>
            <person name="Tauch A."/>
            <person name="Watt S.A."/>
            <person name="Weisshaar B."/>
            <person name="Becker A."/>
            <person name="Niehaus K."/>
            <person name="Puhler A."/>
        </authorList>
    </citation>
    <scope>NUCLEOTIDE SEQUENCE [LARGE SCALE GENOMIC DNA]</scope>
    <source>
        <strain evidence="1 2">B100</strain>
    </source>
</reference>
<dbReference type="KEGG" id="xca:xcc-b100_0067"/>
<dbReference type="EMBL" id="AM920689">
    <property type="protein sequence ID" value="CAP49397.1"/>
    <property type="molecule type" value="Genomic_DNA"/>
</dbReference>
<sequence length="338" mass="38154">MASKTSTIELANFVCRFGEKVMLDEFDKIVYPAFFKDSLKRKYGETKFFFEKVNLVKVKASNDSEALAIAGRIIKDTVLRRDQVYVPGEGLRQKKGRLASAPSSIFLLILDNHRLVFVKETPDAPTKEQFRSTALVFLRQMHAALLKKELINIDEMGLSRDDSKREKEKIYKKYERPTLEMIALTSQDSIEDFIQKYEILNQVKITINDRNDEFNSDGFFESLKESKDAIKSDDTAVVHNSKEGLDKNEAVSQVSSATAQGHQTVSLKGKDESGGTLIGNNEHFQLKKKIDEISSDPVDAAAQMFEAFTDLVAHGLVKVPNTARSTSAKIKEIIEKRF</sequence>
<name>B0RLS1_XANCB</name>
<evidence type="ECO:0000313" key="1">
    <source>
        <dbReference type="EMBL" id="CAP49397.1"/>
    </source>
</evidence>
<organism evidence="1 2">
    <name type="scientific">Xanthomonas campestris pv. campestris (strain B100)</name>
    <dbReference type="NCBI Taxonomy" id="509169"/>
    <lineage>
        <taxon>Bacteria</taxon>
        <taxon>Pseudomonadati</taxon>
        <taxon>Pseudomonadota</taxon>
        <taxon>Gammaproteobacteria</taxon>
        <taxon>Lysobacterales</taxon>
        <taxon>Lysobacteraceae</taxon>
        <taxon>Xanthomonas</taxon>
    </lineage>
</organism>
<evidence type="ECO:0000313" key="2">
    <source>
        <dbReference type="Proteomes" id="UP000001188"/>
    </source>
</evidence>
<accession>B0RLS1</accession>
<gene>
    <name evidence="1" type="ORF">XCCB100_0067</name>
</gene>
<proteinExistence type="predicted"/>
<dbReference type="Proteomes" id="UP000001188">
    <property type="component" value="Chromosome"/>
</dbReference>
<protein>
    <submittedName>
        <fullName evidence="1">Uncharacterized protein</fullName>
    </submittedName>
</protein>